<name>A0ACC2V7J6_9TREE</name>
<comment type="caution">
    <text evidence="1">The sequence shown here is derived from an EMBL/GenBank/DDBJ whole genome shotgun (WGS) entry which is preliminary data.</text>
</comment>
<keyword evidence="2" id="KW-1185">Reference proteome</keyword>
<proteinExistence type="predicted"/>
<organism evidence="1 2">
    <name type="scientific">Naganishia cerealis</name>
    <dbReference type="NCBI Taxonomy" id="610337"/>
    <lineage>
        <taxon>Eukaryota</taxon>
        <taxon>Fungi</taxon>
        <taxon>Dikarya</taxon>
        <taxon>Basidiomycota</taxon>
        <taxon>Agaricomycotina</taxon>
        <taxon>Tremellomycetes</taxon>
        <taxon>Filobasidiales</taxon>
        <taxon>Filobasidiaceae</taxon>
        <taxon>Naganishia</taxon>
    </lineage>
</organism>
<accession>A0ACC2V7J6</accession>
<evidence type="ECO:0000313" key="2">
    <source>
        <dbReference type="Proteomes" id="UP001241377"/>
    </source>
</evidence>
<dbReference type="Proteomes" id="UP001241377">
    <property type="component" value="Unassembled WGS sequence"/>
</dbReference>
<sequence length="504" mass="54770">MKLTVILIIIASHLVAATLKLDFAIHRGNSKDDMALENEPQFVKRSEDDKFTMELTNKATFYVAELKIGSNKDQVGVLVDTGSSDLVVLSEELKCYRRSYKKREEEKLVSDSFYEYETVSAYLSDFGGYDTLYDSETTTYDSETTYDLPTTDTCTSYGSFSTEDSDSFSVNGSAPDFFISYADGTGASGVWGTDEVEIGNATVNSLSFAVANKSTTNVGILGIGLAGLETTKNISTGEGYEYSNLPLMLKSQGIIDKALYSLYLGNISDRHGLVLFGAIDNAKYTGNLKTVKMVNSYKNVSNVPLRIEVENLAIKVDDGESISDVSYESIPVLLDTGATYSHLYHSILTDIVSKLGGSYSLYSDLYTVPCSSEGSITFEFSGQEIAVRMQDLIKQSEDGTCILTLLPQPTSNPYMSLGDNFLRHAYVVCDLENYEVSLAPIKYSSDEDIEVITSSVPTKSPIQASKSNSHASSAHGKSKSAAGVSSYGLPSLSQVVIGLVVMFL</sequence>
<gene>
    <name evidence="1" type="ORF">QFC19_007717</name>
</gene>
<dbReference type="EMBL" id="JASBWR010000104">
    <property type="protein sequence ID" value="KAJ9095149.1"/>
    <property type="molecule type" value="Genomic_DNA"/>
</dbReference>
<evidence type="ECO:0000313" key="1">
    <source>
        <dbReference type="EMBL" id="KAJ9095149.1"/>
    </source>
</evidence>
<reference evidence="1" key="1">
    <citation type="submission" date="2023-04" db="EMBL/GenBank/DDBJ databases">
        <title>Draft Genome sequencing of Naganishia species isolated from polar environments using Oxford Nanopore Technology.</title>
        <authorList>
            <person name="Leo P."/>
            <person name="Venkateswaran K."/>
        </authorList>
    </citation>
    <scope>NUCLEOTIDE SEQUENCE</scope>
    <source>
        <strain evidence="1">MNA-CCFEE 5261</strain>
    </source>
</reference>
<protein>
    <submittedName>
        <fullName evidence="1">Uncharacterized protein</fullName>
    </submittedName>
</protein>